<evidence type="ECO:0000313" key="1">
    <source>
        <dbReference type="EMBL" id="ROH88162.1"/>
    </source>
</evidence>
<dbReference type="InterPro" id="IPR021732">
    <property type="entry name" value="DUF3301"/>
</dbReference>
<dbReference type="Proteomes" id="UP000275137">
    <property type="component" value="Unassembled WGS sequence"/>
</dbReference>
<dbReference type="AlphaFoldDB" id="A0A3N0V6C8"/>
<dbReference type="RefSeq" id="WP_123236156.1">
    <property type="nucleotide sequence ID" value="NZ_RJVP01000001.1"/>
</dbReference>
<dbReference type="EMBL" id="RJVP01000001">
    <property type="protein sequence ID" value="ROH88162.1"/>
    <property type="molecule type" value="Genomic_DNA"/>
</dbReference>
<accession>A0A3N0V6C8</accession>
<reference evidence="1 2" key="1">
    <citation type="submission" date="2018-10" db="EMBL/GenBank/DDBJ databases">
        <authorList>
            <person name="Chen W.-M."/>
        </authorList>
    </citation>
    <scope>NUCLEOTIDE SEQUENCE [LARGE SCALE GENOMIC DNA]</scope>
    <source>
        <strain evidence="1 2">H-5</strain>
    </source>
</reference>
<name>A0A3N0V6C8_9PROT</name>
<dbReference type="Pfam" id="PF11743">
    <property type="entry name" value="DUF3301"/>
    <property type="match status" value="1"/>
</dbReference>
<sequence length="103" mass="11799">MEIYLIIALALTALYWMDSIASRDNAVILGKELAARYSLQLLDETVACNKLRLGRNSRGHVQLQRTYQFELSANGTDRMACELTLLGRQLHSWHIPPYLEQVH</sequence>
<proteinExistence type="predicted"/>
<organism evidence="1 2">
    <name type="scientific">Pseudomethylobacillus aquaticus</name>
    <dbReference type="NCBI Taxonomy" id="2676064"/>
    <lineage>
        <taxon>Bacteria</taxon>
        <taxon>Pseudomonadati</taxon>
        <taxon>Pseudomonadota</taxon>
        <taxon>Betaproteobacteria</taxon>
        <taxon>Nitrosomonadales</taxon>
        <taxon>Methylophilaceae</taxon>
        <taxon>Pseudomethylobacillus</taxon>
    </lineage>
</organism>
<comment type="caution">
    <text evidence="1">The sequence shown here is derived from an EMBL/GenBank/DDBJ whole genome shotgun (WGS) entry which is preliminary data.</text>
</comment>
<protein>
    <submittedName>
        <fullName evidence="1">DUF3301 domain-containing protein</fullName>
    </submittedName>
</protein>
<gene>
    <name evidence="1" type="ORF">ED236_01420</name>
</gene>
<keyword evidence="2" id="KW-1185">Reference proteome</keyword>
<evidence type="ECO:0000313" key="2">
    <source>
        <dbReference type="Proteomes" id="UP000275137"/>
    </source>
</evidence>